<accession>A0ABP5E640</accession>
<feature type="region of interest" description="Disordered" evidence="1">
    <location>
        <begin position="1"/>
        <end position="116"/>
    </location>
</feature>
<comment type="caution">
    <text evidence="2">The sequence shown here is derived from an EMBL/GenBank/DDBJ whole genome shotgun (WGS) entry which is preliminary data.</text>
</comment>
<dbReference type="Proteomes" id="UP001501116">
    <property type="component" value="Unassembled WGS sequence"/>
</dbReference>
<organism evidence="2 3">
    <name type="scientific">Amycolatopsis minnesotensis</name>
    <dbReference type="NCBI Taxonomy" id="337894"/>
    <lineage>
        <taxon>Bacteria</taxon>
        <taxon>Bacillati</taxon>
        <taxon>Actinomycetota</taxon>
        <taxon>Actinomycetes</taxon>
        <taxon>Pseudonocardiales</taxon>
        <taxon>Pseudonocardiaceae</taxon>
        <taxon>Amycolatopsis</taxon>
    </lineage>
</organism>
<feature type="compositionally biased region" description="Basic and acidic residues" evidence="1">
    <location>
        <begin position="14"/>
        <end position="25"/>
    </location>
</feature>
<name>A0ABP5E640_9PSEU</name>
<dbReference type="EMBL" id="BAAANN010000060">
    <property type="protein sequence ID" value="GAA1991562.1"/>
    <property type="molecule type" value="Genomic_DNA"/>
</dbReference>
<feature type="compositionally biased region" description="Basic and acidic residues" evidence="1">
    <location>
        <begin position="56"/>
        <end position="98"/>
    </location>
</feature>
<dbReference type="RefSeq" id="WP_344431356.1">
    <property type="nucleotide sequence ID" value="NZ_BAAANN010000060.1"/>
</dbReference>
<reference evidence="3" key="1">
    <citation type="journal article" date="2019" name="Int. J. Syst. Evol. Microbiol.">
        <title>The Global Catalogue of Microorganisms (GCM) 10K type strain sequencing project: providing services to taxonomists for standard genome sequencing and annotation.</title>
        <authorList>
            <consortium name="The Broad Institute Genomics Platform"/>
            <consortium name="The Broad Institute Genome Sequencing Center for Infectious Disease"/>
            <person name="Wu L."/>
            <person name="Ma J."/>
        </authorList>
    </citation>
    <scope>NUCLEOTIDE SEQUENCE [LARGE SCALE GENOMIC DNA]</scope>
    <source>
        <strain evidence="3">JCM 14545</strain>
    </source>
</reference>
<gene>
    <name evidence="2" type="ORF">GCM10009754_82790</name>
</gene>
<sequence>MPARPEGSGGGYDEPGHDDFERDAWQEFTPWRPGDPSTSDEAPASYAGGFAAPSRYTEDRGEPPPEVRDGERTDDTTSRGFRWSEDSRKLRAGDDVRAGRALGEGVMSSVPPGEKGRIVSTEVTAFGERGTVRFDNGYELENVDLDHLDRRGWFD</sequence>
<evidence type="ECO:0000313" key="2">
    <source>
        <dbReference type="EMBL" id="GAA1991562.1"/>
    </source>
</evidence>
<evidence type="ECO:0000313" key="3">
    <source>
        <dbReference type="Proteomes" id="UP001501116"/>
    </source>
</evidence>
<keyword evidence="3" id="KW-1185">Reference proteome</keyword>
<proteinExistence type="predicted"/>
<protein>
    <submittedName>
        <fullName evidence="2">Uncharacterized protein</fullName>
    </submittedName>
</protein>
<evidence type="ECO:0000256" key="1">
    <source>
        <dbReference type="SAM" id="MobiDB-lite"/>
    </source>
</evidence>